<feature type="compositionally biased region" description="Acidic residues" evidence="1">
    <location>
        <begin position="657"/>
        <end position="671"/>
    </location>
</feature>
<name>A0A5N6NNQ7_9ASTR</name>
<dbReference type="PANTHER" id="PTHR47718">
    <property type="entry name" value="OS01G0519700 PROTEIN"/>
    <property type="match status" value="1"/>
</dbReference>
<protein>
    <recommendedName>
        <fullName evidence="2">FAR1 domain-containing protein</fullName>
    </recommendedName>
</protein>
<feature type="compositionally biased region" description="Acidic residues" evidence="1">
    <location>
        <begin position="679"/>
        <end position="690"/>
    </location>
</feature>
<feature type="domain" description="FAR1" evidence="2">
    <location>
        <begin position="154"/>
        <end position="243"/>
    </location>
</feature>
<evidence type="ECO:0000313" key="4">
    <source>
        <dbReference type="Proteomes" id="UP000326396"/>
    </source>
</evidence>
<dbReference type="OrthoDB" id="2428360at2759"/>
<feature type="compositionally biased region" description="Basic and acidic residues" evidence="1">
    <location>
        <begin position="634"/>
        <end position="656"/>
    </location>
</feature>
<dbReference type="Proteomes" id="UP000326396">
    <property type="component" value="Linkage Group LG18"/>
</dbReference>
<feature type="region of interest" description="Disordered" evidence="1">
    <location>
        <begin position="634"/>
        <end position="690"/>
    </location>
</feature>
<dbReference type="AlphaFoldDB" id="A0A5N6NNQ7"/>
<proteinExistence type="predicted"/>
<dbReference type="Pfam" id="PF03101">
    <property type="entry name" value="FAR1"/>
    <property type="match status" value="1"/>
</dbReference>
<evidence type="ECO:0000256" key="1">
    <source>
        <dbReference type="SAM" id="MobiDB-lite"/>
    </source>
</evidence>
<evidence type="ECO:0000259" key="2">
    <source>
        <dbReference type="Pfam" id="PF03101"/>
    </source>
</evidence>
<dbReference type="EMBL" id="SZYD01000010">
    <property type="protein sequence ID" value="KAD4982504.1"/>
    <property type="molecule type" value="Genomic_DNA"/>
</dbReference>
<reference evidence="3 4" key="1">
    <citation type="submission" date="2019-05" db="EMBL/GenBank/DDBJ databases">
        <title>Mikania micrantha, genome provides insights into the molecular mechanism of rapid growth.</title>
        <authorList>
            <person name="Liu B."/>
        </authorList>
    </citation>
    <scope>NUCLEOTIDE SEQUENCE [LARGE SCALE GENOMIC DNA]</scope>
    <source>
        <strain evidence="3">NLD-2019</strain>
        <tissue evidence="3">Leaf</tissue>
    </source>
</reference>
<comment type="caution">
    <text evidence="3">The sequence shown here is derived from an EMBL/GenBank/DDBJ whole genome shotgun (WGS) entry which is preliminary data.</text>
</comment>
<sequence length="690" mass="80590">MESRNTSLIVGTDARKIQEYDVREIQQATNNHHEKQPVDDLYENQTREKADFFNVQNQIEDMNVDIEEDAIRLFDQESVQLNKDNEIQDTAGPSIETCNNSYPLFLTAVENEDSVCSTLDESPNGTRYWTPIVRGDIRPVIGSVFDRWDDVVNMYEQYAQSAGFCTRLGVMKKNKDGFVTHRYMMCTKAGKPNGLVFDSLEKSPARRSNFKVTDCKARIKLRVIKESSKYELYDFVEKHNHGLINTDNLDLSRKRRKLNFADQEYITKCRLANVGPNKAHRLQVALKGGHHMVCGNVLRNTNIRNAIHKLVWNVYIDPSTFETRWNMLMEQYHLKDHGWLSDVYSIRQQWVPGYFKDIPMCCLMKTTSRCESSNSLFKVNSSSSNTLIQFLSCFDSAIDGQRFNQRVLEHTTATTLPQLRTILPIESNANEIYTRTIFKEVQKEIFKSTTLCYILNSKIVDEIHTYCIAHQDNRRDIINEHHKIEKIPYKYVHDRWRRDVLPKNVFSMSNRYGIDQDKNSITRSRILDNIQQSVDRVRKDTERLDLLDKQIQRIKDEIFQDVPVEPFSQNKGIIIQELVNVTEPQKVQYTILYGIRNKGCGTNRRLVGPGEKAVKKSQKPKRKCRYCEKMVNDHDSRNCPVKKRDMEDLNKQKNQGESDEDDYEFVEDDNDFLDKQVDEDIEDDNEDDDV</sequence>
<organism evidence="3 4">
    <name type="scientific">Mikania micrantha</name>
    <name type="common">bitter vine</name>
    <dbReference type="NCBI Taxonomy" id="192012"/>
    <lineage>
        <taxon>Eukaryota</taxon>
        <taxon>Viridiplantae</taxon>
        <taxon>Streptophyta</taxon>
        <taxon>Embryophyta</taxon>
        <taxon>Tracheophyta</taxon>
        <taxon>Spermatophyta</taxon>
        <taxon>Magnoliopsida</taxon>
        <taxon>eudicotyledons</taxon>
        <taxon>Gunneridae</taxon>
        <taxon>Pentapetalae</taxon>
        <taxon>asterids</taxon>
        <taxon>campanulids</taxon>
        <taxon>Asterales</taxon>
        <taxon>Asteraceae</taxon>
        <taxon>Asteroideae</taxon>
        <taxon>Heliantheae alliance</taxon>
        <taxon>Eupatorieae</taxon>
        <taxon>Mikania</taxon>
    </lineage>
</organism>
<evidence type="ECO:0000313" key="3">
    <source>
        <dbReference type="EMBL" id="KAD4982504.1"/>
    </source>
</evidence>
<accession>A0A5N6NNQ7</accession>
<gene>
    <name evidence="3" type="ORF">E3N88_19175</name>
</gene>
<dbReference type="InterPro" id="IPR004330">
    <property type="entry name" value="FAR1_DNA_bnd_dom"/>
</dbReference>
<dbReference type="PANTHER" id="PTHR47718:SF12">
    <property type="entry name" value="PROTEIN FAR1-RELATED SEQUENCE"/>
    <property type="match status" value="1"/>
</dbReference>
<keyword evidence="4" id="KW-1185">Reference proteome</keyword>